<dbReference type="GO" id="GO:0016787">
    <property type="term" value="F:hydrolase activity"/>
    <property type="evidence" value="ECO:0007669"/>
    <property type="project" value="InterPro"/>
</dbReference>
<dbReference type="EMBL" id="FOEE01000001">
    <property type="protein sequence ID" value="SEO39727.1"/>
    <property type="molecule type" value="Genomic_DNA"/>
</dbReference>
<dbReference type="Pfam" id="PF00149">
    <property type="entry name" value="Metallophos"/>
    <property type="match status" value="1"/>
</dbReference>
<dbReference type="PANTHER" id="PTHR43143">
    <property type="entry name" value="METALLOPHOSPHOESTERASE, CALCINEURIN SUPERFAMILY"/>
    <property type="match status" value="1"/>
</dbReference>
<proteinExistence type="predicted"/>
<evidence type="ECO:0000313" key="3">
    <source>
        <dbReference type="Proteomes" id="UP000198960"/>
    </source>
</evidence>
<feature type="domain" description="Calcineurin-like phosphoesterase" evidence="1">
    <location>
        <begin position="4"/>
        <end position="218"/>
    </location>
</feature>
<name>A0A1H8PD94_9ACTN</name>
<sequence length="299" mass="32619">MQLIGDVQTDWERIWPLSGRTTYDAIGRDVRDHLIHDAPAARFQMGDISDGDAGGDPAVLRRRFALFDAWCGSYRLAVYKVMGNHDVPYDAVTPRQWAAVWGYPAPSYTVDLGDVNAVVLGPSAPHTASPLGEPPCPGWPVRPLTAADIAWLDRTLAADTRPTLVLNHAPLASEPTVFGSGWQDNQSTMRSRHAPDLVELLAGHRHVVAWAHGHTHTPWDRGTTGLMTIGGRRIARIDAAATYTQPTGAPPEVGVGRAVTFYVTVLDDGRTVDVRWRDHAAQVWTGAPDVGRLHRLVTS</sequence>
<dbReference type="Proteomes" id="UP000198960">
    <property type="component" value="Unassembled WGS sequence"/>
</dbReference>
<protein>
    <submittedName>
        <fullName evidence="2">Calcineurin-like phosphoesterase</fullName>
    </submittedName>
</protein>
<dbReference type="SUPFAM" id="SSF56300">
    <property type="entry name" value="Metallo-dependent phosphatases"/>
    <property type="match status" value="1"/>
</dbReference>
<gene>
    <name evidence="2" type="ORF">SAMN05660991_00105</name>
</gene>
<dbReference type="InterPro" id="IPR051918">
    <property type="entry name" value="STPP_CPPED1"/>
</dbReference>
<evidence type="ECO:0000259" key="1">
    <source>
        <dbReference type="Pfam" id="PF00149"/>
    </source>
</evidence>
<reference evidence="3" key="1">
    <citation type="submission" date="2016-10" db="EMBL/GenBank/DDBJ databases">
        <authorList>
            <person name="Varghese N."/>
            <person name="Submissions S."/>
        </authorList>
    </citation>
    <scope>NUCLEOTIDE SEQUENCE [LARGE SCALE GENOMIC DNA]</scope>
    <source>
        <strain evidence="3">DSM 45413</strain>
    </source>
</reference>
<organism evidence="2 3">
    <name type="scientific">Trujillonella endophytica</name>
    <dbReference type="NCBI Taxonomy" id="673521"/>
    <lineage>
        <taxon>Bacteria</taxon>
        <taxon>Bacillati</taxon>
        <taxon>Actinomycetota</taxon>
        <taxon>Actinomycetes</taxon>
        <taxon>Geodermatophilales</taxon>
        <taxon>Geodermatophilaceae</taxon>
        <taxon>Trujillonella</taxon>
    </lineage>
</organism>
<evidence type="ECO:0000313" key="2">
    <source>
        <dbReference type="EMBL" id="SEO39727.1"/>
    </source>
</evidence>
<accession>A0A1H8PD94</accession>
<keyword evidence="3" id="KW-1185">Reference proteome</keyword>
<dbReference type="PANTHER" id="PTHR43143:SF4">
    <property type="entry name" value="CALCINEURIN-LIKE PHOSPHOESTERASE DOMAIN-CONTAINING PROTEIN"/>
    <property type="match status" value="1"/>
</dbReference>
<dbReference type="Gene3D" id="3.60.21.10">
    <property type="match status" value="1"/>
</dbReference>
<dbReference type="InterPro" id="IPR004843">
    <property type="entry name" value="Calcineurin-like_PHP"/>
</dbReference>
<dbReference type="STRING" id="673521.SAMN05660991_00105"/>
<dbReference type="AlphaFoldDB" id="A0A1H8PD94"/>
<dbReference type="InterPro" id="IPR029052">
    <property type="entry name" value="Metallo-depent_PP-like"/>
</dbReference>